<accession>A0ABS0B3P7</accession>
<reference evidence="1 2" key="1">
    <citation type="submission" date="2020-01" db="EMBL/GenBank/DDBJ databases">
        <title>Draft genome sequence of Cand. Neptunochlamydia vexilliferae K9.</title>
        <authorList>
            <person name="Schulz F."/>
            <person name="Koestlbacher S."/>
            <person name="Wascher F."/>
            <person name="Pizzetti I."/>
            <person name="Horn M."/>
        </authorList>
    </citation>
    <scope>NUCLEOTIDE SEQUENCE [LARGE SCALE GENOMIC DNA]</scope>
    <source>
        <strain evidence="1 2">K9</strain>
    </source>
</reference>
<gene>
    <name evidence="1" type="ORF">NEPTK9_001751</name>
</gene>
<dbReference type="Proteomes" id="UP001194714">
    <property type="component" value="Unassembled WGS sequence"/>
</dbReference>
<protein>
    <submittedName>
        <fullName evidence="1">Uncharacterized protein</fullName>
    </submittedName>
</protein>
<sequence length="309" mass="34359">MSIWSYVCCSPSSKYDALDKKDEDCYLDEYRNWMETYKVENVPNSSTAKQMAESLIQSGFSKLGQREHNLIGIRLRLVAECGLSFEKAIEAVLKKAPKLGKPVRAWQTEVSMADGLSSQSAILFRMKNLAEKSVSPTSINVTYNLSSAKGLILSRNQILTMASLFENAQKNKISIGKVTFPFNPSQDLSVPDKRSNFAVIKLNATFKATLKPMINSNNLPILGDPIYLFRTEKKAPYEVAKGFFGKRYGLQMHYSVSSPIFGALVIDSQKKVIAFHSHEVTCECTGQQKCSVGVLAQSILKLSNSLTKK</sequence>
<proteinExistence type="predicted"/>
<evidence type="ECO:0000313" key="1">
    <source>
        <dbReference type="EMBL" id="MBF5060220.1"/>
    </source>
</evidence>
<evidence type="ECO:0000313" key="2">
    <source>
        <dbReference type="Proteomes" id="UP001194714"/>
    </source>
</evidence>
<comment type="caution">
    <text evidence="1">The sequence shown here is derived from an EMBL/GenBank/DDBJ whole genome shotgun (WGS) entry which is preliminary data.</text>
</comment>
<organism evidence="1 2">
    <name type="scientific">Candidatus Neptunichlamydia vexilliferae</name>
    <dbReference type="NCBI Taxonomy" id="1651774"/>
    <lineage>
        <taxon>Bacteria</taxon>
        <taxon>Pseudomonadati</taxon>
        <taxon>Chlamydiota</taxon>
        <taxon>Chlamydiia</taxon>
        <taxon>Parachlamydiales</taxon>
        <taxon>Simkaniaceae</taxon>
        <taxon>Candidatus Neptunichlamydia</taxon>
    </lineage>
</organism>
<name>A0ABS0B3P7_9BACT</name>
<keyword evidence="2" id="KW-1185">Reference proteome</keyword>
<dbReference type="EMBL" id="JAAEJV010000095">
    <property type="protein sequence ID" value="MBF5060220.1"/>
    <property type="molecule type" value="Genomic_DNA"/>
</dbReference>
<dbReference type="RefSeq" id="WP_194848535.1">
    <property type="nucleotide sequence ID" value="NZ_JAAEJV010000095.1"/>
</dbReference>